<keyword evidence="2" id="KW-1185">Reference proteome</keyword>
<dbReference type="EMBL" id="VOHS01000009">
    <property type="protein sequence ID" value="TWW00383.1"/>
    <property type="molecule type" value="Genomic_DNA"/>
</dbReference>
<evidence type="ECO:0000313" key="2">
    <source>
        <dbReference type="Proteomes" id="UP000318815"/>
    </source>
</evidence>
<gene>
    <name evidence="1" type="ORF">FEF09_11935</name>
</gene>
<dbReference type="Pfam" id="PF14135">
    <property type="entry name" value="DUF4302"/>
    <property type="match status" value="1"/>
</dbReference>
<dbReference type="OrthoDB" id="707849at2"/>
<organism evidence="1 2">
    <name type="scientific">Chitinophaga pinensis</name>
    <dbReference type="NCBI Taxonomy" id="79329"/>
    <lineage>
        <taxon>Bacteria</taxon>
        <taxon>Pseudomonadati</taxon>
        <taxon>Bacteroidota</taxon>
        <taxon>Chitinophagia</taxon>
        <taxon>Chitinophagales</taxon>
        <taxon>Chitinophagaceae</taxon>
        <taxon>Chitinophaga</taxon>
    </lineage>
</organism>
<dbReference type="Proteomes" id="UP000318815">
    <property type="component" value="Unassembled WGS sequence"/>
</dbReference>
<accession>A0A5C6LT77</accession>
<sequence length="446" mass="49818">MQLITCKTGNMLYNRLYIILLAFLFAACSKDKTESLFGEKPEERLEEAMKEYKATLTGSTHGWKTAVYPDAGGGYAFYLKFGTNDRVTMYSDVTLDAASTGLESTYRLKAVQRPSILFDTYSYLHLLSDPDPNVYGGATGQGYAIDFEYSIDAVSADTIKLTGIANNTKMVLIKATQAEAEAYAAGNLASLIDNVESYMAQNPWLYLQFSDGRKLQVSVNSFAKNFTLIYIDDAGQVQLLSTGYYYTLNGLYLNTPITYNGNTFHEVFWDPVKEVFYVTVNGQRVEVKVSPTSVVPAHRLLGVDFSSLIVPPQALPGWSADFTTIYSTAANAIRTGPYRLTLYYTEFAFDVTQGIMNVDVYVIQNNNLYLAEYPFTYTKTNDGVFKFTGQTFGGNAALIATEMKPLLDYIRNDRFTMDFLVDSQEGKLAQLKSIEHPGFYFSGYPQ</sequence>
<reference evidence="1 2" key="1">
    <citation type="submission" date="2019-08" db="EMBL/GenBank/DDBJ databases">
        <title>Whole genome sequencing of chitin degrading bacteria Chitinophaga pinensis YS16.</title>
        <authorList>
            <person name="Singh R.P."/>
            <person name="Manchanda G."/>
            <person name="Maurya I.K."/>
            <person name="Joshi N.K."/>
            <person name="Srivastava A.K."/>
        </authorList>
    </citation>
    <scope>NUCLEOTIDE SEQUENCE [LARGE SCALE GENOMIC DNA]</scope>
    <source>
        <strain evidence="1 2">YS-16</strain>
    </source>
</reference>
<dbReference type="InterPro" id="IPR025396">
    <property type="entry name" value="DUF4302"/>
</dbReference>
<dbReference type="AlphaFoldDB" id="A0A5C6LT77"/>
<comment type="caution">
    <text evidence="1">The sequence shown here is derived from an EMBL/GenBank/DDBJ whole genome shotgun (WGS) entry which is preliminary data.</text>
</comment>
<name>A0A5C6LT77_9BACT</name>
<evidence type="ECO:0000313" key="1">
    <source>
        <dbReference type="EMBL" id="TWW00383.1"/>
    </source>
</evidence>
<dbReference type="PROSITE" id="PS51257">
    <property type="entry name" value="PROKAR_LIPOPROTEIN"/>
    <property type="match status" value="1"/>
</dbReference>
<proteinExistence type="predicted"/>
<protein>
    <submittedName>
        <fullName evidence="1">DUF4302 domain-containing protein</fullName>
    </submittedName>
</protein>